<name>A0ABW1FMY2_9ACTN</name>
<dbReference type="InterPro" id="IPR001387">
    <property type="entry name" value="Cro/C1-type_HTH"/>
</dbReference>
<dbReference type="Proteomes" id="UP001596241">
    <property type="component" value="Unassembled WGS sequence"/>
</dbReference>
<proteinExistence type="predicted"/>
<dbReference type="InterPro" id="IPR043917">
    <property type="entry name" value="DUF5753"/>
</dbReference>
<protein>
    <submittedName>
        <fullName evidence="2">Helix-turn-helix transcriptional regulator</fullName>
    </submittedName>
</protein>
<evidence type="ECO:0000259" key="1">
    <source>
        <dbReference type="PROSITE" id="PS50943"/>
    </source>
</evidence>
<dbReference type="Pfam" id="PF19054">
    <property type="entry name" value="DUF5753"/>
    <property type="match status" value="1"/>
</dbReference>
<dbReference type="Gene3D" id="1.10.260.40">
    <property type="entry name" value="lambda repressor-like DNA-binding domains"/>
    <property type="match status" value="1"/>
</dbReference>
<keyword evidence="3" id="KW-1185">Reference proteome</keyword>
<dbReference type="RefSeq" id="WP_345077954.1">
    <property type="nucleotide sequence ID" value="NZ_BAAAWG010000002.1"/>
</dbReference>
<accession>A0ABW1FMY2</accession>
<dbReference type="CDD" id="cd00093">
    <property type="entry name" value="HTH_XRE"/>
    <property type="match status" value="1"/>
</dbReference>
<dbReference type="SUPFAM" id="SSF47413">
    <property type="entry name" value="lambda repressor-like DNA-binding domains"/>
    <property type="match status" value="1"/>
</dbReference>
<comment type="caution">
    <text evidence="2">The sequence shown here is derived from an EMBL/GenBank/DDBJ whole genome shotgun (WGS) entry which is preliminary data.</text>
</comment>
<dbReference type="Pfam" id="PF13560">
    <property type="entry name" value="HTH_31"/>
    <property type="match status" value="1"/>
</dbReference>
<dbReference type="InterPro" id="IPR010982">
    <property type="entry name" value="Lambda_DNA-bd_dom_sf"/>
</dbReference>
<sequence length="277" mass="31311">MNIKELHPDASLRAAYGARLRSMREARSWTQDHLAELMGYSSVHISAVETARKPPTLRFSRSADRAFGLQGADTFDRQWRELRQGSLLEGFPEYVGYEGRAVELRLYQIGIIPGLMQTPEYARVLAESAVRRGAISPEQALERVDFLAERQAALERSRPPMVMVVMDESCIRRWVGGDEVMEGQLDRLIEFADRPNTVLQVAPFTIGERRTFNLPVNLLTMADRSVMCYAESQAQGNFDREQTYVMPVLTAYHQLQAEALSQAESVAMISQLRKGTP</sequence>
<dbReference type="SMART" id="SM00530">
    <property type="entry name" value="HTH_XRE"/>
    <property type="match status" value="1"/>
</dbReference>
<reference evidence="3" key="1">
    <citation type="journal article" date="2019" name="Int. J. Syst. Evol. Microbiol.">
        <title>The Global Catalogue of Microorganisms (GCM) 10K type strain sequencing project: providing services to taxonomists for standard genome sequencing and annotation.</title>
        <authorList>
            <consortium name="The Broad Institute Genomics Platform"/>
            <consortium name="The Broad Institute Genome Sequencing Center for Infectious Disease"/>
            <person name="Wu L."/>
            <person name="Ma J."/>
        </authorList>
    </citation>
    <scope>NUCLEOTIDE SEQUENCE [LARGE SCALE GENOMIC DNA]</scope>
    <source>
        <strain evidence="3">CGMCC 1.15809</strain>
    </source>
</reference>
<feature type="domain" description="HTH cro/C1-type" evidence="1">
    <location>
        <begin position="20"/>
        <end position="75"/>
    </location>
</feature>
<evidence type="ECO:0000313" key="3">
    <source>
        <dbReference type="Proteomes" id="UP001596241"/>
    </source>
</evidence>
<gene>
    <name evidence="2" type="ORF">ACFP3M_20645</name>
</gene>
<dbReference type="EMBL" id="JBHSPW010000009">
    <property type="protein sequence ID" value="MFC5895210.1"/>
    <property type="molecule type" value="Genomic_DNA"/>
</dbReference>
<evidence type="ECO:0000313" key="2">
    <source>
        <dbReference type="EMBL" id="MFC5895210.1"/>
    </source>
</evidence>
<dbReference type="PROSITE" id="PS50943">
    <property type="entry name" value="HTH_CROC1"/>
    <property type="match status" value="1"/>
</dbReference>
<organism evidence="2 3">
    <name type="scientific">Streptomyces ramulosus</name>
    <dbReference type="NCBI Taxonomy" id="47762"/>
    <lineage>
        <taxon>Bacteria</taxon>
        <taxon>Bacillati</taxon>
        <taxon>Actinomycetota</taxon>
        <taxon>Actinomycetes</taxon>
        <taxon>Kitasatosporales</taxon>
        <taxon>Streptomycetaceae</taxon>
        <taxon>Streptomyces</taxon>
    </lineage>
</organism>